<evidence type="ECO:0000256" key="3">
    <source>
        <dbReference type="ARBA" id="ARBA00022475"/>
    </source>
</evidence>
<dbReference type="GO" id="GO:0005886">
    <property type="term" value="C:plasma membrane"/>
    <property type="evidence" value="ECO:0007669"/>
    <property type="project" value="UniProtKB-SubCell"/>
</dbReference>
<dbReference type="GeneID" id="93161588"/>
<dbReference type="PANTHER" id="PTHR43227:SF8">
    <property type="entry name" value="DIACETYLCHITOBIOSE UPTAKE SYSTEM PERMEASE PROTEIN DASB"/>
    <property type="match status" value="1"/>
</dbReference>
<feature type="transmembrane region" description="Helical" evidence="7">
    <location>
        <begin position="108"/>
        <end position="127"/>
    </location>
</feature>
<keyword evidence="4 7" id="KW-0812">Transmembrane</keyword>
<gene>
    <name evidence="9" type="ORF">HMPREF9470_04049</name>
</gene>
<dbReference type="EMBL" id="ADLK01000029">
    <property type="protein sequence ID" value="KMW16549.1"/>
    <property type="molecule type" value="Genomic_DNA"/>
</dbReference>
<dbReference type="OrthoDB" id="9788108at2"/>
<dbReference type="Proteomes" id="UP000037392">
    <property type="component" value="Unassembled WGS sequence"/>
</dbReference>
<dbReference type="PANTHER" id="PTHR43227">
    <property type="entry name" value="BLL4140 PROTEIN"/>
    <property type="match status" value="1"/>
</dbReference>
<protein>
    <recommendedName>
        <fullName evidence="8">ABC transmembrane type-1 domain-containing protein</fullName>
    </recommendedName>
</protein>
<feature type="transmembrane region" description="Helical" evidence="7">
    <location>
        <begin position="16"/>
        <end position="35"/>
    </location>
</feature>
<sequence>MPRTKRICISQNKKPWLFLAPSLAGTALFVLIPFADVVMRSFYQAVGGRFVGLENFVQVWNSQAFRLAVRNTLRFILVCIPSLMAFSLWAAVLVTAAFKGGNVYKTTILLPLAIPVASVVLLWKILFYPQGLLNQLVAILGFGTRDWLNQNSAFYVLVFTYIWKNTGYDMMLWLAGLDGIPLELYEAARVDGAGSRQIFYYVTLPCLKSTAFLVTVLSIINSFKVFREAYLISGDYPHESIYMMQHLFNNWFVSLDIQKMSAASVMIESSVLIPVIIWIRRRNKK</sequence>
<name>A0A0J9BWF9_9FIRM</name>
<dbReference type="InterPro" id="IPR050809">
    <property type="entry name" value="UgpAE/MalFG_permease"/>
</dbReference>
<accession>A0A0J9BWF9</accession>
<evidence type="ECO:0000256" key="6">
    <source>
        <dbReference type="ARBA" id="ARBA00023136"/>
    </source>
</evidence>
<evidence type="ECO:0000256" key="7">
    <source>
        <dbReference type="RuleBase" id="RU363032"/>
    </source>
</evidence>
<dbReference type="InterPro" id="IPR000515">
    <property type="entry name" value="MetI-like"/>
</dbReference>
<feature type="domain" description="ABC transmembrane type-1" evidence="8">
    <location>
        <begin position="69"/>
        <end position="278"/>
    </location>
</feature>
<evidence type="ECO:0000256" key="4">
    <source>
        <dbReference type="ARBA" id="ARBA00022692"/>
    </source>
</evidence>
<comment type="similarity">
    <text evidence="7">Belongs to the binding-protein-dependent transport system permease family.</text>
</comment>
<dbReference type="AlphaFoldDB" id="A0A0J9BWF9"/>
<keyword evidence="3" id="KW-1003">Cell membrane</keyword>
<reference evidence="9 10" key="1">
    <citation type="submission" date="2011-04" db="EMBL/GenBank/DDBJ databases">
        <title>The Genome Sequence of Clostridium citroniae WAL-19142.</title>
        <authorList>
            <consortium name="The Broad Institute Genome Sequencing Platform"/>
            <person name="Earl A."/>
            <person name="Ward D."/>
            <person name="Feldgarden M."/>
            <person name="Gevers D."/>
            <person name="Warren Y.A."/>
            <person name="Tyrrell K.L."/>
            <person name="Citron D.M."/>
            <person name="Goldstein E.J."/>
            <person name="Daigneault M."/>
            <person name="Allen-Vercoe E."/>
            <person name="Young S.K."/>
            <person name="Zeng Q."/>
            <person name="Gargeya S."/>
            <person name="Fitzgerald M."/>
            <person name="Haas B."/>
            <person name="Abouelleil A."/>
            <person name="Alvarado L."/>
            <person name="Arachchi H.M."/>
            <person name="Berlin A."/>
            <person name="Brown A."/>
            <person name="Chapman S.B."/>
            <person name="Chen Z."/>
            <person name="Dunbar C."/>
            <person name="Freedman E."/>
            <person name="Gearin G."/>
            <person name="Gellesch M."/>
            <person name="Goldberg J."/>
            <person name="Griggs A."/>
            <person name="Gujja S."/>
            <person name="Heilman E.R."/>
            <person name="Heiman D."/>
            <person name="Howarth C."/>
            <person name="Larson L."/>
            <person name="Lui A."/>
            <person name="MacDonald P.J."/>
            <person name="Mehta T."/>
            <person name="Montmayeur A."/>
            <person name="Murphy C."/>
            <person name="Neiman D."/>
            <person name="Pearson M."/>
            <person name="Priest M."/>
            <person name="Roberts A."/>
            <person name="Saif S."/>
            <person name="Shea T."/>
            <person name="Shenoy N."/>
            <person name="Sisk P."/>
            <person name="Stolte C."/>
            <person name="Sykes S."/>
            <person name="White J."/>
            <person name="Yandava C."/>
            <person name="Wortman J."/>
            <person name="Nusbaum C."/>
            <person name="Birren B."/>
        </authorList>
    </citation>
    <scope>NUCLEOTIDE SEQUENCE [LARGE SCALE GENOMIC DNA]</scope>
    <source>
        <strain evidence="9 10">WAL-19142</strain>
    </source>
</reference>
<comment type="caution">
    <text evidence="9">The sequence shown here is derived from an EMBL/GenBank/DDBJ whole genome shotgun (WGS) entry which is preliminary data.</text>
</comment>
<feature type="transmembrane region" description="Helical" evidence="7">
    <location>
        <begin position="260"/>
        <end position="279"/>
    </location>
</feature>
<dbReference type="Gene3D" id="1.10.3720.10">
    <property type="entry name" value="MetI-like"/>
    <property type="match status" value="1"/>
</dbReference>
<proteinExistence type="inferred from homology"/>
<dbReference type="SUPFAM" id="SSF161098">
    <property type="entry name" value="MetI-like"/>
    <property type="match status" value="1"/>
</dbReference>
<evidence type="ECO:0000259" key="8">
    <source>
        <dbReference type="PROSITE" id="PS50928"/>
    </source>
</evidence>
<organism evidence="9 10">
    <name type="scientific">[Clostridium] citroniae WAL-19142</name>
    <dbReference type="NCBI Taxonomy" id="742734"/>
    <lineage>
        <taxon>Bacteria</taxon>
        <taxon>Bacillati</taxon>
        <taxon>Bacillota</taxon>
        <taxon>Clostridia</taxon>
        <taxon>Lachnospirales</taxon>
        <taxon>Lachnospiraceae</taxon>
        <taxon>Enterocloster</taxon>
    </lineage>
</organism>
<keyword evidence="6 7" id="KW-0472">Membrane</keyword>
<feature type="transmembrane region" description="Helical" evidence="7">
    <location>
        <begin position="198"/>
        <end position="220"/>
    </location>
</feature>
<keyword evidence="2 7" id="KW-0813">Transport</keyword>
<dbReference type="InterPro" id="IPR035906">
    <property type="entry name" value="MetI-like_sf"/>
</dbReference>
<evidence type="ECO:0000256" key="5">
    <source>
        <dbReference type="ARBA" id="ARBA00022989"/>
    </source>
</evidence>
<evidence type="ECO:0000256" key="2">
    <source>
        <dbReference type="ARBA" id="ARBA00022448"/>
    </source>
</evidence>
<evidence type="ECO:0000256" key="1">
    <source>
        <dbReference type="ARBA" id="ARBA00004651"/>
    </source>
</evidence>
<evidence type="ECO:0000313" key="9">
    <source>
        <dbReference type="EMBL" id="KMW16549.1"/>
    </source>
</evidence>
<feature type="transmembrane region" description="Helical" evidence="7">
    <location>
        <begin position="75"/>
        <end position="96"/>
    </location>
</feature>
<dbReference type="Pfam" id="PF00528">
    <property type="entry name" value="BPD_transp_1"/>
    <property type="match status" value="1"/>
</dbReference>
<dbReference type="GO" id="GO:0055085">
    <property type="term" value="P:transmembrane transport"/>
    <property type="evidence" value="ECO:0007669"/>
    <property type="project" value="InterPro"/>
</dbReference>
<dbReference type="RefSeq" id="WP_048930588.1">
    <property type="nucleotide sequence ID" value="NZ_KQ235881.1"/>
</dbReference>
<dbReference type="PATRIC" id="fig|742734.4.peg.4337"/>
<dbReference type="PROSITE" id="PS50928">
    <property type="entry name" value="ABC_TM1"/>
    <property type="match status" value="1"/>
</dbReference>
<evidence type="ECO:0000313" key="10">
    <source>
        <dbReference type="Proteomes" id="UP000037392"/>
    </source>
</evidence>
<keyword evidence="5 7" id="KW-1133">Transmembrane helix</keyword>
<comment type="subcellular location">
    <subcellularLocation>
        <location evidence="1 7">Cell membrane</location>
        <topology evidence="1 7">Multi-pass membrane protein</topology>
    </subcellularLocation>
</comment>
<dbReference type="CDD" id="cd06261">
    <property type="entry name" value="TM_PBP2"/>
    <property type="match status" value="1"/>
</dbReference>